<feature type="non-terminal residue" evidence="2">
    <location>
        <position position="77"/>
    </location>
</feature>
<name>A0A844EIV1_9LACO</name>
<feature type="domain" description="Glycoside hydrolase family 65 N-terminal" evidence="1">
    <location>
        <begin position="9"/>
        <end position="75"/>
    </location>
</feature>
<evidence type="ECO:0000259" key="1">
    <source>
        <dbReference type="Pfam" id="PF03636"/>
    </source>
</evidence>
<dbReference type="InterPro" id="IPR037018">
    <property type="entry name" value="GH65_N"/>
</dbReference>
<dbReference type="SUPFAM" id="SSF74650">
    <property type="entry name" value="Galactose mutarotase-like"/>
    <property type="match status" value="1"/>
</dbReference>
<reference evidence="2 3" key="1">
    <citation type="submission" date="2019-11" db="EMBL/GenBank/DDBJ databases">
        <title>Draft Genome Sequence of Plant Growth-Promoting Rhizosphere-Associated Bacteria.</title>
        <authorList>
            <person name="Vasilyev I.Y."/>
            <person name="Radchenko V."/>
            <person name="Ilnitskaya E.V."/>
        </authorList>
    </citation>
    <scope>NUCLEOTIDE SEQUENCE [LARGE SCALE GENOMIC DNA]</scope>
    <source>
        <strain evidence="2 3">VRA_07sq_f</strain>
    </source>
</reference>
<dbReference type="GO" id="GO:0003824">
    <property type="term" value="F:catalytic activity"/>
    <property type="evidence" value="ECO:0007669"/>
    <property type="project" value="InterPro"/>
</dbReference>
<feature type="non-terminal residue" evidence="2">
    <location>
        <position position="1"/>
    </location>
</feature>
<dbReference type="AlphaFoldDB" id="A0A844EIV1"/>
<evidence type="ECO:0000313" key="2">
    <source>
        <dbReference type="EMBL" id="MSE22809.1"/>
    </source>
</evidence>
<proteinExistence type="predicted"/>
<dbReference type="Proteomes" id="UP000491237">
    <property type="component" value="Unassembled WGS sequence"/>
</dbReference>
<comment type="caution">
    <text evidence="2">The sequence shown here is derived from an EMBL/GenBank/DDBJ whole genome shotgun (WGS) entry which is preliminary data.</text>
</comment>
<accession>A0A844EIV1</accession>
<protein>
    <recommendedName>
        <fullName evidence="1">Glycoside hydrolase family 65 N-terminal domain-containing protein</fullName>
    </recommendedName>
</protein>
<gene>
    <name evidence="2" type="ORF">GKC44_16575</name>
</gene>
<dbReference type="InterPro" id="IPR005196">
    <property type="entry name" value="Glyco_hydro_65_N"/>
</dbReference>
<dbReference type="EMBL" id="WKKY01001576">
    <property type="protein sequence ID" value="MSE22809.1"/>
    <property type="molecule type" value="Genomic_DNA"/>
</dbReference>
<evidence type="ECO:0000313" key="3">
    <source>
        <dbReference type="Proteomes" id="UP000491237"/>
    </source>
</evidence>
<dbReference type="GO" id="GO:0030246">
    <property type="term" value="F:carbohydrate binding"/>
    <property type="evidence" value="ECO:0007669"/>
    <property type="project" value="InterPro"/>
</dbReference>
<dbReference type="GO" id="GO:0005975">
    <property type="term" value="P:carbohydrate metabolic process"/>
    <property type="evidence" value="ECO:0007669"/>
    <property type="project" value="InterPro"/>
</dbReference>
<sequence length="77" mass="8673">IGMAAHDDQISMTGQTKTSHVQFVINAKLSSKDYDTKKLISTTTEEKQIEQSLSINVEPGQEYEFEKNFTVFTSDDP</sequence>
<dbReference type="Gene3D" id="2.70.98.40">
    <property type="entry name" value="Glycoside hydrolase, family 65, N-terminal domain"/>
    <property type="match status" value="1"/>
</dbReference>
<organism evidence="2 3">
    <name type="scientific">Lentilactobacillus parabuchneri</name>
    <dbReference type="NCBI Taxonomy" id="152331"/>
    <lineage>
        <taxon>Bacteria</taxon>
        <taxon>Bacillati</taxon>
        <taxon>Bacillota</taxon>
        <taxon>Bacilli</taxon>
        <taxon>Lactobacillales</taxon>
        <taxon>Lactobacillaceae</taxon>
        <taxon>Lentilactobacillus</taxon>
    </lineage>
</organism>
<dbReference type="InterPro" id="IPR011013">
    <property type="entry name" value="Gal_mutarotase_sf_dom"/>
</dbReference>
<dbReference type="Pfam" id="PF03636">
    <property type="entry name" value="Glyco_hydro_65N"/>
    <property type="match status" value="1"/>
</dbReference>